<protein>
    <submittedName>
        <fullName evidence="3">Exopolyphosphatase</fullName>
    </submittedName>
</protein>
<feature type="domain" description="Ppx/GppA phosphatase N-terminal" evidence="1">
    <location>
        <begin position="32"/>
        <end position="310"/>
    </location>
</feature>
<dbReference type="PANTHER" id="PTHR30005:SF0">
    <property type="entry name" value="RETROGRADE REGULATION PROTEIN 2"/>
    <property type="match status" value="1"/>
</dbReference>
<comment type="caution">
    <text evidence="3">The sequence shown here is derived from an EMBL/GenBank/DDBJ whole genome shotgun (WGS) entry which is preliminary data.</text>
</comment>
<dbReference type="OrthoDB" id="3698573at2"/>
<keyword evidence="4" id="KW-1185">Reference proteome</keyword>
<evidence type="ECO:0000259" key="1">
    <source>
        <dbReference type="Pfam" id="PF02541"/>
    </source>
</evidence>
<dbReference type="Gene3D" id="3.30.420.150">
    <property type="entry name" value="Exopolyphosphatase. Domain 2"/>
    <property type="match status" value="1"/>
</dbReference>
<dbReference type="Pfam" id="PF02541">
    <property type="entry name" value="Ppx-GppA"/>
    <property type="match status" value="1"/>
</dbReference>
<name>A0A512DHW0_9PROT</name>
<dbReference type="Gene3D" id="3.30.420.40">
    <property type="match status" value="1"/>
</dbReference>
<dbReference type="SUPFAM" id="SSF53067">
    <property type="entry name" value="Actin-like ATPase domain"/>
    <property type="match status" value="2"/>
</dbReference>
<dbReference type="SUPFAM" id="SSF109604">
    <property type="entry name" value="HD-domain/PDEase-like"/>
    <property type="match status" value="1"/>
</dbReference>
<organism evidence="3 4">
    <name type="scientific">Skermanella aerolata</name>
    <dbReference type="NCBI Taxonomy" id="393310"/>
    <lineage>
        <taxon>Bacteria</taxon>
        <taxon>Pseudomonadati</taxon>
        <taxon>Pseudomonadota</taxon>
        <taxon>Alphaproteobacteria</taxon>
        <taxon>Rhodospirillales</taxon>
        <taxon>Azospirillaceae</taxon>
        <taxon>Skermanella</taxon>
    </lineage>
</organism>
<sequence>MTLTLQRRSSIEARATSRVAVIDIGSNSIRLVVYDELNRSPVPLFNEKIMCGLGRTVEKTGRLNPEGVTLALDNIDRFARLIDGMDVGQVEVLATAAVRDASDGAAFVSAIEQRTGLTVRTIAGEEEARLSALGVLSGTPGADGLMGDLGGGSLELVGLDRGVIGPQVTMPLGPLRLLESCGGKVSNANRIIDQHLEALPWLSGHRDRPFYPVGGSWRALAKLHMEQVGHPLHIIHHYCVPGAQMRDFAGVIARQSRSSLDKMSSVSRRRSDTLPFAALAMERLLRHVQPSMVVFSAHGLREGLLFDMLSPEIQRQDPLVSSCASLAKRIGRFAQGEIMAGWTTSLFAGEDESAGRLRRAACLLSDLGWSEHPDYRAEHAYLRVLRMPFAGIDHDERAFLALTLYIRYGGRMEDPHVAMARSLLDSANAAKANILGLTLRLGQTLTGGVVTMLQRTALSLDEETLYLILPEDVRALIGDTVQRRLDSVAKSLNRRGAIVSRS</sequence>
<dbReference type="AlphaFoldDB" id="A0A512DHW0"/>
<dbReference type="GO" id="GO:0016462">
    <property type="term" value="F:pyrophosphatase activity"/>
    <property type="evidence" value="ECO:0007669"/>
    <property type="project" value="TreeGrafter"/>
</dbReference>
<dbReference type="CDD" id="cd24052">
    <property type="entry name" value="ASKHA_NBD_HpPPX-GppA-like"/>
    <property type="match status" value="1"/>
</dbReference>
<dbReference type="RefSeq" id="WP_044425767.1">
    <property type="nucleotide sequence ID" value="NZ_BJYZ01000001.1"/>
</dbReference>
<gene>
    <name evidence="3" type="ORF">SAE02_01840</name>
</gene>
<dbReference type="InterPro" id="IPR043129">
    <property type="entry name" value="ATPase_NBD"/>
</dbReference>
<proteinExistence type="predicted"/>
<evidence type="ECO:0000313" key="3">
    <source>
        <dbReference type="EMBL" id="GEO36036.1"/>
    </source>
</evidence>
<dbReference type="InterPro" id="IPR003695">
    <property type="entry name" value="Ppx_GppA_N"/>
</dbReference>
<dbReference type="EMBL" id="BJYZ01000001">
    <property type="protein sequence ID" value="GEO36036.1"/>
    <property type="molecule type" value="Genomic_DNA"/>
</dbReference>
<dbReference type="InterPro" id="IPR048951">
    <property type="entry name" value="Ppx_C"/>
</dbReference>
<dbReference type="Pfam" id="PF21697">
    <property type="entry name" value="Ppx_C"/>
    <property type="match status" value="1"/>
</dbReference>
<dbReference type="PANTHER" id="PTHR30005">
    <property type="entry name" value="EXOPOLYPHOSPHATASE"/>
    <property type="match status" value="1"/>
</dbReference>
<accession>A0A512DHW0</accession>
<evidence type="ECO:0000259" key="2">
    <source>
        <dbReference type="Pfam" id="PF21697"/>
    </source>
</evidence>
<dbReference type="Gene3D" id="1.10.3210.10">
    <property type="entry name" value="Hypothetical protein af1432"/>
    <property type="match status" value="1"/>
</dbReference>
<reference evidence="3 4" key="1">
    <citation type="submission" date="2019-07" db="EMBL/GenBank/DDBJ databases">
        <title>Whole genome shotgun sequence of Skermanella aerolata NBRC 106429.</title>
        <authorList>
            <person name="Hosoyama A."/>
            <person name="Uohara A."/>
            <person name="Ohji S."/>
            <person name="Ichikawa N."/>
        </authorList>
    </citation>
    <scope>NUCLEOTIDE SEQUENCE [LARGE SCALE GENOMIC DNA]</scope>
    <source>
        <strain evidence="3 4">NBRC 106429</strain>
    </source>
</reference>
<feature type="domain" description="Exopolyphosphatase C-terminal" evidence="2">
    <location>
        <begin position="350"/>
        <end position="497"/>
    </location>
</feature>
<dbReference type="Proteomes" id="UP000321523">
    <property type="component" value="Unassembled WGS sequence"/>
</dbReference>
<dbReference type="InterPro" id="IPR050273">
    <property type="entry name" value="GppA/Ppx_hydrolase"/>
</dbReference>
<evidence type="ECO:0000313" key="4">
    <source>
        <dbReference type="Proteomes" id="UP000321523"/>
    </source>
</evidence>